<sequence length="176" mass="18801">MTGKGLAGVSGGGGGGGGVNLEHVGEATFVQAQPEQSGVAIAGITDHGPFRQLPFDRHLVERVQRQPPLFPMPHLLRDTGTSTSVARLHSGRLRWVMELPMLKILAGKHLSTATKDFLLLRSILVSKQTCRPCGMAMVVLCLRAIFVTHGSAASRCTATDKRSSATARPIRTPQLD</sequence>
<keyword evidence="2" id="KW-1185">Reference proteome</keyword>
<comment type="caution">
    <text evidence="1">The sequence shown here is derived from an EMBL/GenBank/DDBJ whole genome shotgun (WGS) entry which is preliminary data.</text>
</comment>
<dbReference type="AlphaFoldDB" id="A0A840Q2W7"/>
<protein>
    <submittedName>
        <fullName evidence="1">Uncharacterized protein</fullName>
    </submittedName>
</protein>
<accession>A0A840Q2W7</accession>
<dbReference type="EMBL" id="JACHIW010000001">
    <property type="protein sequence ID" value="MBB5156862.1"/>
    <property type="molecule type" value="Genomic_DNA"/>
</dbReference>
<dbReference type="Proteomes" id="UP000584374">
    <property type="component" value="Unassembled WGS sequence"/>
</dbReference>
<reference evidence="1 2" key="1">
    <citation type="submission" date="2020-08" db="EMBL/GenBank/DDBJ databases">
        <title>Sequencing the genomes of 1000 actinobacteria strains.</title>
        <authorList>
            <person name="Klenk H.-P."/>
        </authorList>
    </citation>
    <scope>NUCLEOTIDE SEQUENCE [LARGE SCALE GENOMIC DNA]</scope>
    <source>
        <strain evidence="1 2">DSM 45584</strain>
    </source>
</reference>
<evidence type="ECO:0000313" key="2">
    <source>
        <dbReference type="Proteomes" id="UP000584374"/>
    </source>
</evidence>
<proteinExistence type="predicted"/>
<name>A0A840Q2W7_9PSEU</name>
<gene>
    <name evidence="1" type="ORF">BJ970_004396</name>
</gene>
<organism evidence="1 2">
    <name type="scientific">Saccharopolyspora phatthalungensis</name>
    <dbReference type="NCBI Taxonomy" id="664693"/>
    <lineage>
        <taxon>Bacteria</taxon>
        <taxon>Bacillati</taxon>
        <taxon>Actinomycetota</taxon>
        <taxon>Actinomycetes</taxon>
        <taxon>Pseudonocardiales</taxon>
        <taxon>Pseudonocardiaceae</taxon>
        <taxon>Saccharopolyspora</taxon>
    </lineage>
</organism>
<evidence type="ECO:0000313" key="1">
    <source>
        <dbReference type="EMBL" id="MBB5156862.1"/>
    </source>
</evidence>